<dbReference type="Pfam" id="PF00563">
    <property type="entry name" value="EAL"/>
    <property type="match status" value="1"/>
</dbReference>
<reference evidence="4" key="1">
    <citation type="submission" date="2011-04" db="EMBL/GenBank/DDBJ databases">
        <title>Taxonomic and functional metagenomic profiling of the microbial community in the anoxic sediment of a brackish shallow lake (Laguna de Carrizo Central Spain).</title>
        <authorList>
            <consortium name="CONSOLIDER consortium CSD2007-00005"/>
            <person name="Guazzaroni M.-E."/>
            <person name="Richter M."/>
            <person name="Garcia-Salamanca A."/>
            <person name="Yarza P."/>
            <person name="Ferrer M."/>
        </authorList>
    </citation>
    <scope>NUCLEOTIDE SEQUENCE</scope>
</reference>
<dbReference type="PRINTS" id="PR00103">
    <property type="entry name" value="CAMPKINASE"/>
</dbReference>
<dbReference type="PANTHER" id="PTHR33121:SF70">
    <property type="entry name" value="SIGNALING PROTEIN YKOW"/>
    <property type="match status" value="1"/>
</dbReference>
<feature type="domain" description="Cyclic nucleotide-binding" evidence="1">
    <location>
        <begin position="17"/>
        <end position="110"/>
    </location>
</feature>
<dbReference type="SMART" id="SM00100">
    <property type="entry name" value="cNMP"/>
    <property type="match status" value="1"/>
</dbReference>
<dbReference type="SMART" id="SM00267">
    <property type="entry name" value="GGDEF"/>
    <property type="match status" value="1"/>
</dbReference>
<feature type="domain" description="GGDEF" evidence="3">
    <location>
        <begin position="195"/>
        <end position="328"/>
    </location>
</feature>
<dbReference type="AlphaFoldDB" id="F8UGY7"/>
<dbReference type="SUPFAM" id="SSF141868">
    <property type="entry name" value="EAL domain-like"/>
    <property type="match status" value="1"/>
</dbReference>
<dbReference type="SMART" id="SM00052">
    <property type="entry name" value="EAL"/>
    <property type="match status" value="1"/>
</dbReference>
<dbReference type="InterPro" id="IPR029787">
    <property type="entry name" value="Nucleotide_cyclase"/>
</dbReference>
<dbReference type="PROSITE" id="PS50887">
    <property type="entry name" value="GGDEF"/>
    <property type="match status" value="1"/>
</dbReference>
<organism evidence="4">
    <name type="scientific">uncultured microorganism</name>
    <dbReference type="NCBI Taxonomy" id="358574"/>
    <lineage>
        <taxon>unclassified sequences</taxon>
        <taxon>environmental samples</taxon>
    </lineage>
</organism>
<sequence>MMEIGSSLMDVFKHNPLFDNLTIADFRSLSKILVPENFKEGDLIVHEGEQPDKVYVIVSGTASVFKSMQDGVEVFEEEIAILKPGDSIGEVTLLDRQPRSATVRALSSVETVSFHIEQLCSLACHDDSIEAKLKINLSLRLCQYLRNANSNTLSERKRHQVEITTLTNFDVVTGLANQYLFKERLSEHLSCSPDQTFALLQIEIVDYKEVCDALGTDVGDEFLMAISDRLTATLSDVHLIARVGFNQFMMMYTKLTDINAVSSLVSRVLHLFSNAFIARDDNIFTNVYIGISLYPDDGIQPELLIKHAGLALDAAKLNEPNSHAFYNSEMDKLVEERRQLIKALYEAYEGDQFELYYQPQFLLSNNELVGVEALIRWIHPTKGLISPVVFIPIVEQTGMIIKLGTWIFRMACAQAKMWHDAGHSIRVSVNLSALQFMQKNLVNDFKRIISETGVSPNLIELEITESIMISDFDNTIKKIKEFSDLGCVISIDDFGTGYSSLSTLSRLPIQKLKIDQSFVRNIQGTPESKDVIRCIVGLAKGLGLSIIAEGIEKKEQADFLKEIGCDEAQGYLYCKPVPASEFEQMYFKPKD</sequence>
<dbReference type="GO" id="GO:0071111">
    <property type="term" value="F:cyclic-guanylate-specific phosphodiesterase activity"/>
    <property type="evidence" value="ECO:0007669"/>
    <property type="project" value="InterPro"/>
</dbReference>
<dbReference type="InterPro" id="IPR018490">
    <property type="entry name" value="cNMP-bd_dom_sf"/>
</dbReference>
<dbReference type="Gene3D" id="3.30.70.270">
    <property type="match status" value="1"/>
</dbReference>
<dbReference type="Gene3D" id="3.20.20.450">
    <property type="entry name" value="EAL domain"/>
    <property type="match status" value="1"/>
</dbReference>
<dbReference type="SUPFAM" id="SSF51206">
    <property type="entry name" value="cAMP-binding domain-like"/>
    <property type="match status" value="1"/>
</dbReference>
<dbReference type="InterPro" id="IPR043128">
    <property type="entry name" value="Rev_trsase/Diguanyl_cyclase"/>
</dbReference>
<dbReference type="InterPro" id="IPR050706">
    <property type="entry name" value="Cyclic-di-GMP_PDE-like"/>
</dbReference>
<dbReference type="Pfam" id="PF00027">
    <property type="entry name" value="cNMP_binding"/>
    <property type="match status" value="1"/>
</dbReference>
<evidence type="ECO:0000313" key="4">
    <source>
        <dbReference type="EMBL" id="AEI30294.1"/>
    </source>
</evidence>
<dbReference type="SUPFAM" id="SSF55073">
    <property type="entry name" value="Nucleotide cyclase"/>
    <property type="match status" value="1"/>
</dbReference>
<dbReference type="CDD" id="cd01949">
    <property type="entry name" value="GGDEF"/>
    <property type="match status" value="1"/>
</dbReference>
<evidence type="ECO:0000259" key="2">
    <source>
        <dbReference type="PROSITE" id="PS50883"/>
    </source>
</evidence>
<dbReference type="PANTHER" id="PTHR33121">
    <property type="entry name" value="CYCLIC DI-GMP PHOSPHODIESTERASE PDEF"/>
    <property type="match status" value="1"/>
</dbReference>
<dbReference type="CDD" id="cd00038">
    <property type="entry name" value="CAP_ED"/>
    <property type="match status" value="1"/>
</dbReference>
<protein>
    <submittedName>
        <fullName evidence="4">Diguanylate cyclase/phosphodiesterase with PAS/PAC sensor(S)</fullName>
    </submittedName>
</protein>
<dbReference type="CDD" id="cd01948">
    <property type="entry name" value="EAL"/>
    <property type="match status" value="1"/>
</dbReference>
<proteinExistence type="predicted"/>
<feature type="domain" description="EAL" evidence="2">
    <location>
        <begin position="337"/>
        <end position="590"/>
    </location>
</feature>
<evidence type="ECO:0000259" key="1">
    <source>
        <dbReference type="PROSITE" id="PS50042"/>
    </source>
</evidence>
<dbReference type="InterPro" id="IPR000160">
    <property type="entry name" value="GGDEF_dom"/>
</dbReference>
<accession>F8UGY7</accession>
<dbReference type="InterPro" id="IPR001633">
    <property type="entry name" value="EAL_dom"/>
</dbReference>
<dbReference type="PROSITE" id="PS50883">
    <property type="entry name" value="EAL"/>
    <property type="match status" value="1"/>
</dbReference>
<dbReference type="EMBL" id="JF805034">
    <property type="protein sequence ID" value="AEI30294.1"/>
    <property type="molecule type" value="Genomic_DNA"/>
</dbReference>
<dbReference type="NCBIfam" id="TIGR00254">
    <property type="entry name" value="GGDEF"/>
    <property type="match status" value="1"/>
</dbReference>
<evidence type="ECO:0000259" key="3">
    <source>
        <dbReference type="PROSITE" id="PS50887"/>
    </source>
</evidence>
<gene>
    <name evidence="4" type="ORF">LDC_03698</name>
</gene>
<dbReference type="Pfam" id="PF00990">
    <property type="entry name" value="GGDEF"/>
    <property type="match status" value="1"/>
</dbReference>
<dbReference type="Gene3D" id="2.60.120.10">
    <property type="entry name" value="Jelly Rolls"/>
    <property type="match status" value="1"/>
</dbReference>
<dbReference type="PROSITE" id="PS50042">
    <property type="entry name" value="CNMP_BINDING_3"/>
    <property type="match status" value="1"/>
</dbReference>
<dbReference type="InterPro" id="IPR000595">
    <property type="entry name" value="cNMP-bd_dom"/>
</dbReference>
<dbReference type="InterPro" id="IPR014710">
    <property type="entry name" value="RmlC-like_jellyroll"/>
</dbReference>
<dbReference type="InterPro" id="IPR035919">
    <property type="entry name" value="EAL_sf"/>
</dbReference>
<name>F8UGY7_9ZZZZ</name>
<dbReference type="FunFam" id="3.20.20.450:FF:000001">
    <property type="entry name" value="Cyclic di-GMP phosphodiesterase yahA"/>
    <property type="match status" value="1"/>
</dbReference>